<organism evidence="1">
    <name type="scientific">Anguilla anguilla</name>
    <name type="common">European freshwater eel</name>
    <name type="synonym">Muraena anguilla</name>
    <dbReference type="NCBI Taxonomy" id="7936"/>
    <lineage>
        <taxon>Eukaryota</taxon>
        <taxon>Metazoa</taxon>
        <taxon>Chordata</taxon>
        <taxon>Craniata</taxon>
        <taxon>Vertebrata</taxon>
        <taxon>Euteleostomi</taxon>
        <taxon>Actinopterygii</taxon>
        <taxon>Neopterygii</taxon>
        <taxon>Teleostei</taxon>
        <taxon>Anguilliformes</taxon>
        <taxon>Anguillidae</taxon>
        <taxon>Anguilla</taxon>
    </lineage>
</organism>
<accession>A0A0E9VXW8</accession>
<sequence length="32" mass="3635">MTGIRTLDIFAVRHQCRVPPVCCYHTSVFGIN</sequence>
<reference evidence="1" key="1">
    <citation type="submission" date="2014-11" db="EMBL/GenBank/DDBJ databases">
        <authorList>
            <person name="Amaro Gonzalez C."/>
        </authorList>
    </citation>
    <scope>NUCLEOTIDE SEQUENCE</scope>
</reference>
<proteinExistence type="predicted"/>
<dbReference type="EMBL" id="GBXM01037308">
    <property type="protein sequence ID" value="JAH71269.1"/>
    <property type="molecule type" value="Transcribed_RNA"/>
</dbReference>
<evidence type="ECO:0000313" key="1">
    <source>
        <dbReference type="EMBL" id="JAH82103.1"/>
    </source>
</evidence>
<dbReference type="EMBL" id="GBXM01026474">
    <property type="protein sequence ID" value="JAH82103.1"/>
    <property type="molecule type" value="Transcribed_RNA"/>
</dbReference>
<reference evidence="1" key="2">
    <citation type="journal article" date="2015" name="Fish Shellfish Immunol.">
        <title>Early steps in the European eel (Anguilla anguilla)-Vibrio vulnificus interaction in the gills: Role of the RtxA13 toxin.</title>
        <authorList>
            <person name="Callol A."/>
            <person name="Pajuelo D."/>
            <person name="Ebbesson L."/>
            <person name="Teles M."/>
            <person name="MacKenzie S."/>
            <person name="Amaro C."/>
        </authorList>
    </citation>
    <scope>NUCLEOTIDE SEQUENCE</scope>
</reference>
<protein>
    <submittedName>
        <fullName evidence="1">Uncharacterized protein</fullName>
    </submittedName>
</protein>
<dbReference type="AlphaFoldDB" id="A0A0E9VXW8"/>
<name>A0A0E9VXW8_ANGAN</name>